<keyword evidence="3" id="KW-0645">Protease</keyword>
<keyword evidence="3" id="KW-0378">Hydrolase</keyword>
<accession>A0A8S5RLL5</accession>
<evidence type="ECO:0000313" key="3">
    <source>
        <dbReference type="EMBL" id="DAE31884.1"/>
    </source>
</evidence>
<feature type="region of interest" description="Disordered" evidence="2">
    <location>
        <begin position="203"/>
        <end position="225"/>
    </location>
</feature>
<protein>
    <submittedName>
        <fullName evidence="3">Serine protease</fullName>
    </submittedName>
</protein>
<dbReference type="GO" id="GO:0006508">
    <property type="term" value="P:proteolysis"/>
    <property type="evidence" value="ECO:0007669"/>
    <property type="project" value="UniProtKB-KW"/>
</dbReference>
<evidence type="ECO:0000256" key="2">
    <source>
        <dbReference type="SAM" id="MobiDB-lite"/>
    </source>
</evidence>
<dbReference type="GO" id="GO:0008233">
    <property type="term" value="F:peptidase activity"/>
    <property type="evidence" value="ECO:0007669"/>
    <property type="project" value="UniProtKB-KW"/>
</dbReference>
<keyword evidence="1" id="KW-0175">Coiled coil</keyword>
<proteinExistence type="predicted"/>
<organism evidence="3">
    <name type="scientific">virus sp. ctEQ64</name>
    <dbReference type="NCBI Taxonomy" id="2825809"/>
    <lineage>
        <taxon>Viruses</taxon>
    </lineage>
</organism>
<reference evidence="3" key="1">
    <citation type="journal article" date="2021" name="Proc. Natl. Acad. Sci. U.S.A.">
        <title>A Catalog of Tens of Thousands of Viruses from Human Metagenomes Reveals Hidden Associations with Chronic Diseases.</title>
        <authorList>
            <person name="Tisza M.J."/>
            <person name="Buck C.B."/>
        </authorList>
    </citation>
    <scope>NUCLEOTIDE SEQUENCE</scope>
    <source>
        <strain evidence="3">CtEQ64</strain>
    </source>
</reference>
<evidence type="ECO:0000256" key="1">
    <source>
        <dbReference type="SAM" id="Coils"/>
    </source>
</evidence>
<feature type="compositionally biased region" description="Polar residues" evidence="2">
    <location>
        <begin position="205"/>
        <end position="225"/>
    </location>
</feature>
<feature type="region of interest" description="Disordered" evidence="2">
    <location>
        <begin position="254"/>
        <end position="274"/>
    </location>
</feature>
<feature type="coiled-coil region" evidence="1">
    <location>
        <begin position="276"/>
        <end position="335"/>
    </location>
</feature>
<dbReference type="EMBL" id="BK059112">
    <property type="protein sequence ID" value="DAE31884.1"/>
    <property type="molecule type" value="Genomic_DNA"/>
</dbReference>
<name>A0A8S5RLL5_9VIRU</name>
<sequence>MDFREYIGFSPTSENVTIKESVIRPIGQSSYSDDSDNKLIVEIEAVHAYPYVTRNSTRYAYQGLEDSLSEWTHPYNIPIIMHHNDQDGQIIGRAIDARLGDSERLVGSKALFITAEILDEKAQKDIKSGLLSTVSIGMTGHDVRCSICGQDLNEGPCEHVRGESYDGQTCCWDFFSMSPIELSYVIVPSDKYAKNIKVYDDGEYEQQSSTPSNLSIPQQGETGTNIRANESMDKEKLKVQEPETEVKIEVEGKETATEVKVPETETPEVEKTPEIKGEEKTEIEELKGQIAELIKSNEALTAKVSNLADDLLAYKSEARKETASLIEGKEKLEEALKSVQEVKAGFDTFKTESEEKVKSEIASVKESFEDKIKTLDLANSTVTDPNAKNNKSTEVQVKEAAQQLKSITDVFNAFYK</sequence>